<comment type="caution">
    <text evidence="2">The sequence shown here is derived from an EMBL/GenBank/DDBJ whole genome shotgun (WGS) entry which is preliminary data.</text>
</comment>
<proteinExistence type="predicted"/>
<keyword evidence="3" id="KW-1185">Reference proteome</keyword>
<feature type="transmembrane region" description="Helical" evidence="1">
    <location>
        <begin position="46"/>
        <end position="65"/>
    </location>
</feature>
<dbReference type="OrthoDB" id="282803at2"/>
<accession>A0A428MU46</accession>
<dbReference type="AlphaFoldDB" id="A0A428MU46"/>
<evidence type="ECO:0000313" key="2">
    <source>
        <dbReference type="EMBL" id="RSL29664.1"/>
    </source>
</evidence>
<feature type="transmembrane region" description="Helical" evidence="1">
    <location>
        <begin position="12"/>
        <end position="34"/>
    </location>
</feature>
<keyword evidence="1" id="KW-0812">Transmembrane</keyword>
<dbReference type="EMBL" id="RBVX01000056">
    <property type="protein sequence ID" value="RSL29664.1"/>
    <property type="molecule type" value="Genomic_DNA"/>
</dbReference>
<reference evidence="2 3" key="1">
    <citation type="submission" date="2018-10" db="EMBL/GenBank/DDBJ databases">
        <title>Draft genome sequence of Bacillus salarius IM0101, isolated from a hypersaline soil in Inner Mongolia, China.</title>
        <authorList>
            <person name="Yamprayoonswat W."/>
            <person name="Boonvisut S."/>
            <person name="Jumpathong W."/>
            <person name="Sittihan S."/>
            <person name="Ruangsuj P."/>
            <person name="Wanthongcharoen S."/>
            <person name="Thongpramul N."/>
            <person name="Pimmason S."/>
            <person name="Yu B."/>
            <person name="Yasawong M."/>
        </authorList>
    </citation>
    <scope>NUCLEOTIDE SEQUENCE [LARGE SCALE GENOMIC DNA]</scope>
    <source>
        <strain evidence="2 3">IM0101</strain>
    </source>
</reference>
<evidence type="ECO:0000313" key="3">
    <source>
        <dbReference type="Proteomes" id="UP000275076"/>
    </source>
</evidence>
<organism evidence="2 3">
    <name type="scientific">Salibacterium salarium</name>
    <dbReference type="NCBI Taxonomy" id="284579"/>
    <lineage>
        <taxon>Bacteria</taxon>
        <taxon>Bacillati</taxon>
        <taxon>Bacillota</taxon>
        <taxon>Bacilli</taxon>
        <taxon>Bacillales</taxon>
        <taxon>Bacillaceae</taxon>
    </lineage>
</organism>
<keyword evidence="1" id="KW-1133">Transmembrane helix</keyword>
<sequence length="78" mass="8485">MTDKRKPQKPFQSMAVSSAILSYLVGPFLIGVFGGRWLDSKLETDPLFMIIGLLAGLGGGVYGLVRLLGHYLGDEDQE</sequence>
<keyword evidence="1" id="KW-0472">Membrane</keyword>
<dbReference type="InterPro" id="IPR032820">
    <property type="entry name" value="ATPase_put"/>
</dbReference>
<evidence type="ECO:0000256" key="1">
    <source>
        <dbReference type="SAM" id="Phobius"/>
    </source>
</evidence>
<name>A0A428MU46_9BACI</name>
<dbReference type="Pfam" id="PF09527">
    <property type="entry name" value="ATPase_gene1"/>
    <property type="match status" value="1"/>
</dbReference>
<gene>
    <name evidence="2" type="ORF">D7Z54_29960</name>
</gene>
<dbReference type="RefSeq" id="WP_125562065.1">
    <property type="nucleotide sequence ID" value="NZ_RBVX01000056.1"/>
</dbReference>
<protein>
    <submittedName>
        <fullName evidence="2">AtpZ/AtpI family protein</fullName>
    </submittedName>
</protein>
<dbReference type="Proteomes" id="UP000275076">
    <property type="component" value="Unassembled WGS sequence"/>
</dbReference>